<reference evidence="3 4" key="2">
    <citation type="submission" date="2009-02" db="EMBL/GenBank/DDBJ databases">
        <title>Draft genome sequence of Clostridium methylpentosum (DSM 5476).</title>
        <authorList>
            <person name="Sudarsanam P."/>
            <person name="Ley R."/>
            <person name="Guruge J."/>
            <person name="Turnbaugh P.J."/>
            <person name="Mahowald M."/>
            <person name="Liep D."/>
            <person name="Gordon J."/>
        </authorList>
    </citation>
    <scope>NUCLEOTIDE SEQUENCE [LARGE SCALE GENOMIC DNA]</scope>
    <source>
        <strain evidence="3 4">DSM 5476</strain>
    </source>
</reference>
<evidence type="ECO:0000313" key="3">
    <source>
        <dbReference type="EMBL" id="EEG30210.1"/>
    </source>
</evidence>
<dbReference type="EMBL" id="ACEC01000067">
    <property type="protein sequence ID" value="EEG30210.1"/>
    <property type="molecule type" value="Genomic_DNA"/>
</dbReference>
<protein>
    <submittedName>
        <fullName evidence="3">Phage antirepressor protein</fullName>
    </submittedName>
</protein>
<evidence type="ECO:0000313" key="4">
    <source>
        <dbReference type="Proteomes" id="UP000003340"/>
    </source>
</evidence>
<dbReference type="STRING" id="537013.CLOSTMETH_02142"/>
<dbReference type="HOGENOM" id="CLU_046670_11_0_9"/>
<gene>
    <name evidence="3" type="ORF">CLOSTMETH_02142</name>
</gene>
<feature type="domain" description="AntA/AntB antirepressor" evidence="2">
    <location>
        <begin position="3"/>
        <end position="50"/>
    </location>
</feature>
<reference evidence="3 4" key="1">
    <citation type="submission" date="2009-01" db="EMBL/GenBank/DDBJ databases">
        <authorList>
            <person name="Fulton L."/>
            <person name="Clifton S."/>
            <person name="Fulton B."/>
            <person name="Xu J."/>
            <person name="Minx P."/>
            <person name="Pepin K.H."/>
            <person name="Johnson M."/>
            <person name="Bhonagiri V."/>
            <person name="Nash W.E."/>
            <person name="Mardis E.R."/>
            <person name="Wilson R.K."/>
        </authorList>
    </citation>
    <scope>NUCLEOTIDE SEQUENCE [LARGE SCALE GENOMIC DNA]</scope>
    <source>
        <strain evidence="3 4">DSM 5476</strain>
    </source>
</reference>
<evidence type="ECO:0000259" key="1">
    <source>
        <dbReference type="Pfam" id="PF03374"/>
    </source>
</evidence>
<dbReference type="eggNOG" id="COG3561">
    <property type="taxonomic scope" value="Bacteria"/>
</dbReference>
<dbReference type="InterPro" id="IPR005039">
    <property type="entry name" value="Ant_C"/>
</dbReference>
<dbReference type="Proteomes" id="UP000003340">
    <property type="component" value="Unassembled WGS sequence"/>
</dbReference>
<sequence>MLGYGFTENVDYMTVDKNVLRVDGTEMPQVQHDHQLTIEMAKEICMLQRNERGRQARQYFLELEKRWNTPEFVMARALQLANAKVNQIEQENSELLSLIQSDRPKVVFAEAVAASDDCILVRELAKLLAQNGVDIGEIRLFEWLRAQGYLINVGRDRNTPTQLSVNRGLMRMKKTTVTHKSGHTTVSTTPLVTGKGQQYFVNLFLKRDPNHTDGTLVQSKKNTVGQ</sequence>
<dbReference type="Pfam" id="PF03374">
    <property type="entry name" value="ANT"/>
    <property type="match status" value="1"/>
</dbReference>
<dbReference type="GO" id="GO:0003677">
    <property type="term" value="F:DNA binding"/>
    <property type="evidence" value="ECO:0007669"/>
    <property type="project" value="InterPro"/>
</dbReference>
<dbReference type="InterPro" id="IPR013557">
    <property type="entry name" value="AntA/B_antirep"/>
</dbReference>
<organism evidence="3 4">
    <name type="scientific">[Clostridium] methylpentosum DSM 5476</name>
    <dbReference type="NCBI Taxonomy" id="537013"/>
    <lineage>
        <taxon>Bacteria</taxon>
        <taxon>Bacillati</taxon>
        <taxon>Bacillota</taxon>
        <taxon>Clostridia</taxon>
        <taxon>Eubacteriales</taxon>
        <taxon>Oscillospiraceae</taxon>
        <taxon>Oscillospiraceae incertae sedis</taxon>
    </lineage>
</organism>
<proteinExistence type="predicted"/>
<name>C0EE62_9FIRM</name>
<dbReference type="Pfam" id="PF08346">
    <property type="entry name" value="AntA"/>
    <property type="match status" value="1"/>
</dbReference>
<feature type="domain" description="Antirepressor protein C-terminal" evidence="1">
    <location>
        <begin position="99"/>
        <end position="206"/>
    </location>
</feature>
<evidence type="ECO:0000259" key="2">
    <source>
        <dbReference type="Pfam" id="PF08346"/>
    </source>
</evidence>
<dbReference type="eggNOG" id="COG3645">
    <property type="taxonomic scope" value="Bacteria"/>
</dbReference>
<dbReference type="AlphaFoldDB" id="C0EE62"/>
<accession>C0EE62</accession>
<keyword evidence="4" id="KW-1185">Reference proteome</keyword>
<comment type="caution">
    <text evidence="3">The sequence shown here is derived from an EMBL/GenBank/DDBJ whole genome shotgun (WGS) entry which is preliminary data.</text>
</comment>